<name>A0A246F7X3_PSENT</name>
<dbReference type="InterPro" id="IPR012340">
    <property type="entry name" value="NA-bd_OB-fold"/>
</dbReference>
<accession>A0A246F7X3</accession>
<proteinExistence type="predicted"/>
<evidence type="ECO:0000313" key="2">
    <source>
        <dbReference type="EMBL" id="OWP49749.1"/>
    </source>
</evidence>
<dbReference type="RefSeq" id="WP_088418315.1">
    <property type="nucleotide sequence ID" value="NZ_NJBA01000005.1"/>
</dbReference>
<dbReference type="Proteomes" id="UP000198145">
    <property type="component" value="Unassembled WGS sequence"/>
</dbReference>
<dbReference type="AlphaFoldDB" id="A0A246F7X3"/>
<sequence>MSTSQLELAPSVAEQPWRERDGRVVLLAHRRPGHPGLHFPPLPETSPLHAQCELVEVDSTPRLYSFTVVHSSPKANKAPQPLGLADYAEGLRVFARLDYPAERRPRIGEALSLCLVQTDNGPIYAFRPQEDA</sequence>
<dbReference type="Pfam" id="PF01796">
    <property type="entry name" value="OB_ChsH2_C"/>
    <property type="match status" value="1"/>
</dbReference>
<gene>
    <name evidence="2" type="ORF">CEG18_15010</name>
</gene>
<dbReference type="InterPro" id="IPR002878">
    <property type="entry name" value="ChsH2_C"/>
</dbReference>
<feature type="domain" description="ChsH2 C-terminal OB-fold" evidence="1">
    <location>
        <begin position="55"/>
        <end position="111"/>
    </location>
</feature>
<comment type="caution">
    <text evidence="2">The sequence shown here is derived from an EMBL/GenBank/DDBJ whole genome shotgun (WGS) entry which is preliminary data.</text>
</comment>
<protein>
    <recommendedName>
        <fullName evidence="1">ChsH2 C-terminal OB-fold domain-containing protein</fullName>
    </recommendedName>
</protein>
<organism evidence="2 3">
    <name type="scientific">Pseudomonas nitroreducens</name>
    <dbReference type="NCBI Taxonomy" id="46680"/>
    <lineage>
        <taxon>Bacteria</taxon>
        <taxon>Pseudomonadati</taxon>
        <taxon>Pseudomonadota</taxon>
        <taxon>Gammaproteobacteria</taxon>
        <taxon>Pseudomonadales</taxon>
        <taxon>Pseudomonadaceae</taxon>
        <taxon>Pseudomonas</taxon>
    </lineage>
</organism>
<dbReference type="EMBL" id="NJBA01000005">
    <property type="protein sequence ID" value="OWP49749.1"/>
    <property type="molecule type" value="Genomic_DNA"/>
</dbReference>
<evidence type="ECO:0000259" key="1">
    <source>
        <dbReference type="Pfam" id="PF01796"/>
    </source>
</evidence>
<dbReference type="SUPFAM" id="SSF50249">
    <property type="entry name" value="Nucleic acid-binding proteins"/>
    <property type="match status" value="1"/>
</dbReference>
<reference evidence="2 3" key="1">
    <citation type="submission" date="2017-06" db="EMBL/GenBank/DDBJ databases">
        <title>Draft genome of Pseudomonas nitroreducens DF05.</title>
        <authorList>
            <person name="Iyer R."/>
        </authorList>
    </citation>
    <scope>NUCLEOTIDE SEQUENCE [LARGE SCALE GENOMIC DNA]</scope>
    <source>
        <strain evidence="2 3">DF05</strain>
    </source>
</reference>
<dbReference type="STRING" id="46680.GCA_000807755_00560"/>
<evidence type="ECO:0000313" key="3">
    <source>
        <dbReference type="Proteomes" id="UP000198145"/>
    </source>
</evidence>